<feature type="compositionally biased region" description="Basic and acidic residues" evidence="1">
    <location>
        <begin position="438"/>
        <end position="455"/>
    </location>
</feature>
<feature type="compositionally biased region" description="Basic and acidic residues" evidence="1">
    <location>
        <begin position="695"/>
        <end position="716"/>
    </location>
</feature>
<evidence type="ECO:0000256" key="1">
    <source>
        <dbReference type="SAM" id="MobiDB-lite"/>
    </source>
</evidence>
<feature type="compositionally biased region" description="Polar residues" evidence="1">
    <location>
        <begin position="913"/>
        <end position="923"/>
    </location>
</feature>
<dbReference type="AlphaFoldDB" id="A0A803M6X8"/>
<dbReference type="Proteomes" id="UP000596660">
    <property type="component" value="Unplaced"/>
</dbReference>
<feature type="compositionally biased region" description="Basic and acidic residues" evidence="1">
    <location>
        <begin position="590"/>
        <end position="600"/>
    </location>
</feature>
<feature type="region of interest" description="Disordered" evidence="1">
    <location>
        <begin position="974"/>
        <end position="1112"/>
    </location>
</feature>
<feature type="compositionally biased region" description="Polar residues" evidence="1">
    <location>
        <begin position="993"/>
        <end position="1003"/>
    </location>
</feature>
<name>A0A803M6X8_CHEQI</name>
<reference evidence="2" key="2">
    <citation type="submission" date="2021-03" db="UniProtKB">
        <authorList>
            <consortium name="EnsemblPlants"/>
        </authorList>
    </citation>
    <scope>IDENTIFICATION</scope>
</reference>
<accession>A0A803M6X8</accession>
<feature type="compositionally biased region" description="Polar residues" evidence="1">
    <location>
        <begin position="1092"/>
        <end position="1112"/>
    </location>
</feature>
<feature type="compositionally biased region" description="Basic and acidic residues" evidence="1">
    <location>
        <begin position="1011"/>
        <end position="1023"/>
    </location>
</feature>
<feature type="compositionally biased region" description="Basic and acidic residues" evidence="1">
    <location>
        <begin position="145"/>
        <end position="165"/>
    </location>
</feature>
<feature type="compositionally biased region" description="Polar residues" evidence="1">
    <location>
        <begin position="544"/>
        <end position="562"/>
    </location>
</feature>
<feature type="region of interest" description="Disordered" evidence="1">
    <location>
        <begin position="312"/>
        <end position="492"/>
    </location>
</feature>
<feature type="compositionally biased region" description="Polar residues" evidence="1">
    <location>
        <begin position="785"/>
        <end position="799"/>
    </location>
</feature>
<organism evidence="2 3">
    <name type="scientific">Chenopodium quinoa</name>
    <name type="common">Quinoa</name>
    <dbReference type="NCBI Taxonomy" id="63459"/>
    <lineage>
        <taxon>Eukaryota</taxon>
        <taxon>Viridiplantae</taxon>
        <taxon>Streptophyta</taxon>
        <taxon>Embryophyta</taxon>
        <taxon>Tracheophyta</taxon>
        <taxon>Spermatophyta</taxon>
        <taxon>Magnoliopsida</taxon>
        <taxon>eudicotyledons</taxon>
        <taxon>Gunneridae</taxon>
        <taxon>Pentapetalae</taxon>
        <taxon>Caryophyllales</taxon>
        <taxon>Chenopodiaceae</taxon>
        <taxon>Chenopodioideae</taxon>
        <taxon>Atripliceae</taxon>
        <taxon>Chenopodium</taxon>
    </lineage>
</organism>
<dbReference type="Gramene" id="AUR62024201-RA">
    <property type="protein sequence ID" value="AUR62024201-RA:cds"/>
    <property type="gene ID" value="AUR62024201"/>
</dbReference>
<feature type="region of interest" description="Disordered" evidence="1">
    <location>
        <begin position="859"/>
        <end position="950"/>
    </location>
</feature>
<proteinExistence type="predicted"/>
<evidence type="ECO:0000313" key="3">
    <source>
        <dbReference type="Proteomes" id="UP000596660"/>
    </source>
</evidence>
<feature type="compositionally biased region" description="Basic and acidic residues" evidence="1">
    <location>
        <begin position="647"/>
        <end position="659"/>
    </location>
</feature>
<feature type="compositionally biased region" description="Polar residues" evidence="1">
    <location>
        <begin position="246"/>
        <end position="260"/>
    </location>
</feature>
<keyword evidence="3" id="KW-1185">Reference proteome</keyword>
<feature type="compositionally biased region" description="Basic and acidic residues" evidence="1">
    <location>
        <begin position="611"/>
        <end position="623"/>
    </location>
</feature>
<feature type="compositionally biased region" description="Basic and acidic residues" evidence="1">
    <location>
        <begin position="399"/>
        <end position="413"/>
    </location>
</feature>
<feature type="compositionally biased region" description="Polar residues" evidence="1">
    <location>
        <begin position="388"/>
        <end position="398"/>
    </location>
</feature>
<reference evidence="2" key="1">
    <citation type="journal article" date="2017" name="Nature">
        <title>The genome of Chenopodium quinoa.</title>
        <authorList>
            <person name="Jarvis D.E."/>
            <person name="Ho Y.S."/>
            <person name="Lightfoot D.J."/>
            <person name="Schmoeckel S.M."/>
            <person name="Li B."/>
            <person name="Borm T.J.A."/>
            <person name="Ohyanagi H."/>
            <person name="Mineta K."/>
            <person name="Michell C.T."/>
            <person name="Saber N."/>
            <person name="Kharbatia N.M."/>
            <person name="Rupper R.R."/>
            <person name="Sharp A.R."/>
            <person name="Dally N."/>
            <person name="Boughton B.A."/>
            <person name="Woo Y.H."/>
            <person name="Gao G."/>
            <person name="Schijlen E.G.W.M."/>
            <person name="Guo X."/>
            <person name="Momin A.A."/>
            <person name="Negrao S."/>
            <person name="Al-Babili S."/>
            <person name="Gehring C."/>
            <person name="Roessner U."/>
            <person name="Jung C."/>
            <person name="Murphy K."/>
            <person name="Arold S.T."/>
            <person name="Gojobori T."/>
            <person name="van der Linden C.G."/>
            <person name="van Loo E.N."/>
            <person name="Jellen E.N."/>
            <person name="Maughan P.J."/>
            <person name="Tester M."/>
        </authorList>
    </citation>
    <scope>NUCLEOTIDE SEQUENCE [LARGE SCALE GENOMIC DNA]</scope>
    <source>
        <strain evidence="2">cv. PI 614886</strain>
    </source>
</reference>
<dbReference type="EnsemblPlants" id="AUR62024201-RA">
    <property type="protein sequence ID" value="AUR62024201-RA:cds"/>
    <property type="gene ID" value="AUR62024201"/>
</dbReference>
<feature type="compositionally biased region" description="Basic and acidic residues" evidence="1">
    <location>
        <begin position="263"/>
        <end position="272"/>
    </location>
</feature>
<feature type="region of interest" description="Disordered" evidence="1">
    <location>
        <begin position="229"/>
        <end position="272"/>
    </location>
</feature>
<protein>
    <submittedName>
        <fullName evidence="2">Uncharacterized protein</fullName>
    </submittedName>
</protein>
<feature type="compositionally biased region" description="Basic residues" evidence="1">
    <location>
        <begin position="235"/>
        <end position="245"/>
    </location>
</feature>
<feature type="compositionally biased region" description="Basic and acidic residues" evidence="1">
    <location>
        <begin position="531"/>
        <end position="541"/>
    </location>
</feature>
<sequence length="1202" mass="133777">MLEREVEEDSQMAAEKSRAVFVDTNLNTHLIVPIYSHSSVTSLKRQLRREHFECFPELGRIEINALSVKLNDSHYHLPDYMLLKTAFHGVADAWFVFADVWTPGSCLKPQKDIECKPLEARLWHQNELQLVKSSPQPHNNNGGVKEQEKTRGSDQLDVPKADKVSATKQLHKPSEGLHYTSVVHPSVMHLKDGGDNTVKYLQKGAGMVHQLEGTSTSLAEVLNKESGIDTSLPKPRFKKTKKTKSNIRVNNSPAATSNQEPDILEKGDAPSDNKHTIYKEGIKIAEEVPPSQLNNVSELLFQHDPLKIEKETVEDVAPLKSDNAAKKRKRDRSGQERTAEKVTPLHLNNVPELLLPQKESMNLVDREKEIEEDIAPENPAKRRKRNISKNSGTENQELLSKRQIADQKEDDMRTCLPDDTSRPEMCVETISKTPKKRSQNEEAVPEKDSQEEIQKLEAPVTVTQSDKPKKQRQKKQPAPTLDPSSLSVDHHLDEITMEMEAPKKADAILTTCNAITNDDLLKSVNNAKKSKTNESEQEHRTAAKVSQSHLNIAPDFSQNESVNFAEREKEMKEVVSPSKSEHSRKKKKERRDSQLKKKEISVLTESSKMQNDIDKPEESKETMSKSLKKRSLNEETISSRVPPGSLLKEKPDEETRERATPYTVIESDKPLTRSHRKKLSVSGKDLSSLAGKQQSAEKKMEMDAPKSVEEADDAKIQKKVIQAEVHHDDSREVPSLTVSSVLSESKHLEKSWTRKQKAKKHDQPSAVDTSFNGQNLAESKKNQVLAKTSEIQKLSTVQGQDKPIPPRTDLPVAAPTKTNKKGDVSLASVDDGSRISGKIIMRETDAPRRVDQADDLFTDAESNGAQEHKEVIEDDEHGEFSQAPRLEDSTVLADAAQLEKPQASKQKVKKLDQPSSIDTSSNGRDLLGLKKNKGSSNTSELLKPITDKKHDKFSLNVKNSEILKEVNSIVADPTSISRNIGVSRASLDDGSKSSEVLNMSFGNTVKKIRERGRAKEPPKRLEDNSVGIRKSSLLSTKQTKKGLASSKAIFDDGTSSSSDDEDRTSSSVTIPPDNLSSSDYSEGESEGVVISQPDSSNGNERSKANSSGSKLESILRSSSRYKKAKLVASQSQNDSELPEFVPDSLADVAPFLNLNKDCLKATCSTPRHFLQVAVYRAPVHPTASDFTGFGRHWKTCVHFRDI</sequence>
<feature type="region of interest" description="Disordered" evidence="1">
    <location>
        <begin position="525"/>
        <end position="829"/>
    </location>
</feature>
<feature type="region of interest" description="Disordered" evidence="1">
    <location>
        <begin position="131"/>
        <end position="170"/>
    </location>
</feature>
<feature type="compositionally biased region" description="Polar residues" evidence="1">
    <location>
        <begin position="131"/>
        <end position="142"/>
    </location>
</feature>
<dbReference type="OMA" id="DPPANHF"/>
<evidence type="ECO:0000313" key="2">
    <source>
        <dbReference type="EnsemblPlants" id="AUR62024201-RA:cds"/>
    </source>
</evidence>
<feature type="compositionally biased region" description="Polar residues" evidence="1">
    <location>
        <begin position="766"/>
        <end position="777"/>
    </location>
</feature>